<feature type="transmembrane region" description="Helical" evidence="1">
    <location>
        <begin position="74"/>
        <end position="96"/>
    </location>
</feature>
<sequence>MNTVQFSFGNAVTHFTKTGGPAGFLWKFALAYAVLACLVQAVSIILQWPIYEAYVQMFAGGGDLDRYAEDLKNISVGTSLSGLLVMPLGILLWVAFEGANQRRYMRGEGFGLRISADEGRLLLVGLIWIALFIGMYIGFAVTLLIPVLAGLAIGSDGIGLAVLLGIVLMLGYILLVLWLSARLSAAAALTVRDRQIRFFESWRVTRGKGWTIVGSWIVLGLIAIVVLILFYLLLAALGIGLLSAQVPGLMDGDAADGAIVGAVASPMFWAPMLVVVLAFSVAQSTLMHIFSGPAALAARTDPEWVSAGTIGEFD</sequence>
<dbReference type="eggNOG" id="ENOG5033HYW">
    <property type="taxonomic scope" value="Bacteria"/>
</dbReference>
<protein>
    <recommendedName>
        <fullName evidence="4">Glycerophosphoryl diester phosphodiesterase membrane domain-containing protein</fullName>
    </recommendedName>
</protein>
<keyword evidence="1" id="KW-0472">Membrane</keyword>
<dbReference type="OrthoDB" id="7617808at2"/>
<name>A0A069E6J4_9PROT</name>
<feature type="transmembrane region" description="Helical" evidence="1">
    <location>
        <begin position="24"/>
        <end position="48"/>
    </location>
</feature>
<gene>
    <name evidence="2" type="ORF">HAD_16062</name>
</gene>
<feature type="transmembrane region" description="Helical" evidence="1">
    <location>
        <begin position="259"/>
        <end position="282"/>
    </location>
</feature>
<evidence type="ECO:0008006" key="4">
    <source>
        <dbReference type="Google" id="ProtNLM"/>
    </source>
</evidence>
<proteinExistence type="predicted"/>
<feature type="transmembrane region" description="Helical" evidence="1">
    <location>
        <begin position="121"/>
        <end position="152"/>
    </location>
</feature>
<feature type="transmembrane region" description="Helical" evidence="1">
    <location>
        <begin position="212"/>
        <end position="239"/>
    </location>
</feature>
<dbReference type="Proteomes" id="UP000027446">
    <property type="component" value="Unassembled WGS sequence"/>
</dbReference>
<evidence type="ECO:0000256" key="1">
    <source>
        <dbReference type="SAM" id="Phobius"/>
    </source>
</evidence>
<dbReference type="EMBL" id="ARYH01000003">
    <property type="protein sequence ID" value="KCZ83218.1"/>
    <property type="molecule type" value="Genomic_DNA"/>
</dbReference>
<dbReference type="RefSeq" id="WP_035573491.1">
    <property type="nucleotide sequence ID" value="NZ_ARYH01000003.1"/>
</dbReference>
<evidence type="ECO:0000313" key="3">
    <source>
        <dbReference type="Proteomes" id="UP000027446"/>
    </source>
</evidence>
<dbReference type="PATRIC" id="fig|1280949.3.peg.3262"/>
<keyword evidence="1" id="KW-1133">Transmembrane helix</keyword>
<dbReference type="STRING" id="1280949.HAD_16062"/>
<comment type="caution">
    <text evidence="2">The sequence shown here is derived from an EMBL/GenBank/DDBJ whole genome shotgun (WGS) entry which is preliminary data.</text>
</comment>
<dbReference type="AlphaFoldDB" id="A0A069E6J4"/>
<feature type="transmembrane region" description="Helical" evidence="1">
    <location>
        <begin position="158"/>
        <end position="191"/>
    </location>
</feature>
<evidence type="ECO:0000313" key="2">
    <source>
        <dbReference type="EMBL" id="KCZ83218.1"/>
    </source>
</evidence>
<accession>A0A069E6J4</accession>
<reference evidence="2 3" key="1">
    <citation type="journal article" date="2014" name="Antonie Van Leeuwenhoek">
        <title>Hyphomonas beringensis sp. nov. and Hyphomonas chukchiensis sp. nov., isolated from surface seawater of the Bering Sea and Chukchi Sea.</title>
        <authorList>
            <person name="Li C."/>
            <person name="Lai Q."/>
            <person name="Li G."/>
            <person name="Dong C."/>
            <person name="Wang J."/>
            <person name="Liao Y."/>
            <person name="Shao Z."/>
        </authorList>
    </citation>
    <scope>NUCLEOTIDE SEQUENCE [LARGE SCALE GENOMIC DNA]</scope>
    <source>
        <strain evidence="2 3">MHS-3</strain>
    </source>
</reference>
<keyword evidence="3" id="KW-1185">Reference proteome</keyword>
<organism evidence="2 3">
    <name type="scientific">Hyphomonas adhaerens MHS-3</name>
    <dbReference type="NCBI Taxonomy" id="1280949"/>
    <lineage>
        <taxon>Bacteria</taxon>
        <taxon>Pseudomonadati</taxon>
        <taxon>Pseudomonadota</taxon>
        <taxon>Alphaproteobacteria</taxon>
        <taxon>Hyphomonadales</taxon>
        <taxon>Hyphomonadaceae</taxon>
        <taxon>Hyphomonas</taxon>
    </lineage>
</organism>
<keyword evidence="1" id="KW-0812">Transmembrane</keyword>